<dbReference type="SMART" id="SM00432">
    <property type="entry name" value="MADS"/>
    <property type="match status" value="1"/>
</dbReference>
<evidence type="ECO:0000256" key="2">
    <source>
        <dbReference type="ARBA" id="ARBA00023015"/>
    </source>
</evidence>
<dbReference type="GO" id="GO:0045944">
    <property type="term" value="P:positive regulation of transcription by RNA polymerase II"/>
    <property type="evidence" value="ECO:0007669"/>
    <property type="project" value="TreeGrafter"/>
</dbReference>
<dbReference type="HOGENOM" id="CLU_040317_0_0_1"/>
<evidence type="ECO:0000256" key="6">
    <source>
        <dbReference type="SAM" id="MobiDB-lite"/>
    </source>
</evidence>
<feature type="region of interest" description="Disordered" evidence="6">
    <location>
        <begin position="454"/>
        <end position="499"/>
    </location>
</feature>
<dbReference type="PRINTS" id="PR00404">
    <property type="entry name" value="MADSDOMAIN"/>
</dbReference>
<evidence type="ECO:0000256" key="1">
    <source>
        <dbReference type="ARBA" id="ARBA00004123"/>
    </source>
</evidence>
<reference evidence="9" key="2">
    <citation type="submission" date="2015-01" db="EMBL/GenBank/DDBJ databases">
        <title>Evolutionary Origins and Diversification of the Mycorrhizal Mutualists.</title>
        <authorList>
            <consortium name="DOE Joint Genome Institute"/>
            <consortium name="Mycorrhizal Genomics Consortium"/>
            <person name="Kohler A."/>
            <person name="Kuo A."/>
            <person name="Nagy L.G."/>
            <person name="Floudas D."/>
            <person name="Copeland A."/>
            <person name="Barry K.W."/>
            <person name="Cichocki N."/>
            <person name="Veneault-Fourrey C."/>
            <person name="LaButti K."/>
            <person name="Lindquist E.A."/>
            <person name="Lipzen A."/>
            <person name="Lundell T."/>
            <person name="Morin E."/>
            <person name="Murat C."/>
            <person name="Riley R."/>
            <person name="Ohm R."/>
            <person name="Sun H."/>
            <person name="Tunlid A."/>
            <person name="Henrissat B."/>
            <person name="Grigoriev I.V."/>
            <person name="Hibbett D.S."/>
            <person name="Martin F."/>
        </authorList>
    </citation>
    <scope>NUCLEOTIDE SEQUENCE [LARGE SCALE GENOMIC DNA]</scope>
    <source>
        <strain evidence="9">Foug A</strain>
    </source>
</reference>
<feature type="domain" description="MADS-box" evidence="7">
    <location>
        <begin position="1"/>
        <end position="51"/>
    </location>
</feature>
<feature type="compositionally biased region" description="Polar residues" evidence="6">
    <location>
        <begin position="267"/>
        <end position="277"/>
    </location>
</feature>
<accession>A0A0C3DH89</accession>
<dbReference type="PROSITE" id="PS50066">
    <property type="entry name" value="MADS_BOX_2"/>
    <property type="match status" value="1"/>
</dbReference>
<keyword evidence="5" id="KW-0539">Nucleus</keyword>
<dbReference type="OrthoDB" id="1898716at2759"/>
<feature type="compositionally biased region" description="Basic residues" evidence="6">
    <location>
        <begin position="340"/>
        <end position="350"/>
    </location>
</feature>
<dbReference type="STRING" id="1036808.A0A0C3DH89"/>
<feature type="compositionally biased region" description="Low complexity" evidence="6">
    <location>
        <begin position="351"/>
        <end position="362"/>
    </location>
</feature>
<dbReference type="GO" id="GO:0046983">
    <property type="term" value="F:protein dimerization activity"/>
    <property type="evidence" value="ECO:0007669"/>
    <property type="project" value="InterPro"/>
</dbReference>
<evidence type="ECO:0000313" key="9">
    <source>
        <dbReference type="Proteomes" id="UP000053989"/>
    </source>
</evidence>
<sequence>MGRRKIEIQPITHERNRSVTFLKRKNGLFKKAYELGVLCSVDVAVIIFEERPGHHVKLYQYCSGDVSDIVQRHIRYDGEHDTRTPHDFANNANNIKADDTADVDDDDADDDEHDSRHTIKRGSTLKLKQEHINGKNAIPPPDPDLASVDYGMHRPVAIPGPPMHLHTSSQLQSTAPGPSLPISTERHTSTRSSLSANGSAGKLSGDESLLNGYLPSPTSVQSPAYRHNGPQLPYNSYIGSPSSTVLPSASFDFPPPSSSRGGPRSGLYSQRSATYPVSQGHDVNGQMSGMYHNQHPHPLMRQTLPSHPHATHPSMHPHPQPQNELYPALLDPADGDPHQHQHQQHHHHQRQMQSSQQQQQPQFTALDWPTHGPAISTPSHQTPPHGSAAGGPRQDPTAAGSAGENTWLDFLSQNAPAHGPPSHQMPLSLPSAEREYAAAEREVGVVDKLVNGTVGMGGVIMSPSSRKRPRTSSGMGMEGGGDRRRLSPQGLGRKKEEGH</sequence>
<evidence type="ECO:0000256" key="3">
    <source>
        <dbReference type="ARBA" id="ARBA00023125"/>
    </source>
</evidence>
<feature type="region of interest" description="Disordered" evidence="6">
    <location>
        <begin position="248"/>
        <end position="403"/>
    </location>
</feature>
<organism evidence="8 9">
    <name type="scientific">Scleroderma citrinum Foug A</name>
    <dbReference type="NCBI Taxonomy" id="1036808"/>
    <lineage>
        <taxon>Eukaryota</taxon>
        <taxon>Fungi</taxon>
        <taxon>Dikarya</taxon>
        <taxon>Basidiomycota</taxon>
        <taxon>Agaricomycotina</taxon>
        <taxon>Agaricomycetes</taxon>
        <taxon>Agaricomycetidae</taxon>
        <taxon>Boletales</taxon>
        <taxon>Sclerodermatineae</taxon>
        <taxon>Sclerodermataceae</taxon>
        <taxon>Scleroderma</taxon>
    </lineage>
</organism>
<protein>
    <recommendedName>
        <fullName evidence="7">MADS-box domain-containing protein</fullName>
    </recommendedName>
</protein>
<feature type="compositionally biased region" description="Polar residues" evidence="6">
    <location>
        <begin position="166"/>
        <end position="176"/>
    </location>
</feature>
<dbReference type="GO" id="GO:0000978">
    <property type="term" value="F:RNA polymerase II cis-regulatory region sequence-specific DNA binding"/>
    <property type="evidence" value="ECO:0007669"/>
    <property type="project" value="TreeGrafter"/>
</dbReference>
<reference evidence="8 9" key="1">
    <citation type="submission" date="2014-04" db="EMBL/GenBank/DDBJ databases">
        <authorList>
            <consortium name="DOE Joint Genome Institute"/>
            <person name="Kuo A."/>
            <person name="Kohler A."/>
            <person name="Nagy L.G."/>
            <person name="Floudas D."/>
            <person name="Copeland A."/>
            <person name="Barry K.W."/>
            <person name="Cichocki N."/>
            <person name="Veneault-Fourrey C."/>
            <person name="LaButti K."/>
            <person name="Lindquist E.A."/>
            <person name="Lipzen A."/>
            <person name="Lundell T."/>
            <person name="Morin E."/>
            <person name="Murat C."/>
            <person name="Sun H."/>
            <person name="Tunlid A."/>
            <person name="Henrissat B."/>
            <person name="Grigoriev I.V."/>
            <person name="Hibbett D.S."/>
            <person name="Martin F."/>
            <person name="Nordberg H.P."/>
            <person name="Cantor M.N."/>
            <person name="Hua S.X."/>
        </authorList>
    </citation>
    <scope>NUCLEOTIDE SEQUENCE [LARGE SCALE GENOMIC DNA]</scope>
    <source>
        <strain evidence="8 9">Foug A</strain>
    </source>
</reference>
<dbReference type="AlphaFoldDB" id="A0A0C3DH89"/>
<feature type="compositionally biased region" description="Acidic residues" evidence="6">
    <location>
        <begin position="100"/>
        <end position="112"/>
    </location>
</feature>
<dbReference type="InParanoid" id="A0A0C3DH89"/>
<keyword evidence="3" id="KW-0238">DNA-binding</keyword>
<evidence type="ECO:0000313" key="8">
    <source>
        <dbReference type="EMBL" id="KIM60055.1"/>
    </source>
</evidence>
<gene>
    <name evidence="8" type="ORF">SCLCIDRAFT_969057</name>
</gene>
<keyword evidence="4" id="KW-0804">Transcription</keyword>
<proteinExistence type="predicted"/>
<evidence type="ECO:0000256" key="5">
    <source>
        <dbReference type="ARBA" id="ARBA00023242"/>
    </source>
</evidence>
<keyword evidence="2" id="KW-0805">Transcription regulation</keyword>
<dbReference type="Gene3D" id="3.40.1810.10">
    <property type="entry name" value="Transcription factor, MADS-box"/>
    <property type="match status" value="1"/>
</dbReference>
<dbReference type="EMBL" id="KN822066">
    <property type="protein sequence ID" value="KIM60055.1"/>
    <property type="molecule type" value="Genomic_DNA"/>
</dbReference>
<dbReference type="InterPro" id="IPR002100">
    <property type="entry name" value="TF_MADSbox"/>
</dbReference>
<dbReference type="GO" id="GO:0005634">
    <property type="term" value="C:nucleus"/>
    <property type="evidence" value="ECO:0007669"/>
    <property type="project" value="UniProtKB-SubCell"/>
</dbReference>
<dbReference type="GO" id="GO:0000981">
    <property type="term" value="F:DNA-binding transcription factor activity, RNA polymerase II-specific"/>
    <property type="evidence" value="ECO:0007669"/>
    <property type="project" value="TreeGrafter"/>
</dbReference>
<dbReference type="InterPro" id="IPR036879">
    <property type="entry name" value="TF_MADSbox_sf"/>
</dbReference>
<comment type="subcellular location">
    <subcellularLocation>
        <location evidence="1">Nucleus</location>
    </subcellularLocation>
</comment>
<name>A0A0C3DH89_9AGAM</name>
<dbReference type="Pfam" id="PF00319">
    <property type="entry name" value="SRF-TF"/>
    <property type="match status" value="1"/>
</dbReference>
<dbReference type="Proteomes" id="UP000053989">
    <property type="component" value="Unassembled WGS sequence"/>
</dbReference>
<evidence type="ECO:0000259" key="7">
    <source>
        <dbReference type="PROSITE" id="PS50066"/>
    </source>
</evidence>
<dbReference type="SUPFAM" id="SSF55455">
    <property type="entry name" value="SRF-like"/>
    <property type="match status" value="1"/>
</dbReference>
<evidence type="ECO:0000256" key="4">
    <source>
        <dbReference type="ARBA" id="ARBA00023163"/>
    </source>
</evidence>
<dbReference type="PANTHER" id="PTHR11945">
    <property type="entry name" value="MADS BOX PROTEIN"/>
    <property type="match status" value="1"/>
</dbReference>
<dbReference type="PANTHER" id="PTHR11945:SF534">
    <property type="entry name" value="MYOCYTE-SPECIFIC ENHANCER FACTOR 2"/>
    <property type="match status" value="1"/>
</dbReference>
<keyword evidence="9" id="KW-1185">Reference proteome</keyword>
<feature type="region of interest" description="Disordered" evidence="6">
    <location>
        <begin position="80"/>
        <end position="215"/>
    </location>
</feature>